<reference evidence="1 2" key="1">
    <citation type="submission" date="2023-10" db="EMBL/GenBank/DDBJ databases">
        <title>Genomes of two closely related lineages of the louse Polyplax serrata with different host specificities.</title>
        <authorList>
            <person name="Martinu J."/>
            <person name="Tarabai H."/>
            <person name="Stefka J."/>
            <person name="Hypsa V."/>
        </authorList>
    </citation>
    <scope>NUCLEOTIDE SEQUENCE [LARGE SCALE GENOMIC DNA]</scope>
    <source>
        <strain evidence="1">HR10_N</strain>
    </source>
</reference>
<protein>
    <submittedName>
        <fullName evidence="1">Uncharacterized protein</fullName>
    </submittedName>
</protein>
<sequence>MSRLKNIGQVNVSSDLEDESSNKRCRLFTNHRPAVEDFSVHFQESYVESDLEKTNDNFKLPNKLFAKRRTSADNSINKFQLDPCVSLSQGNQEPNDNELVDSLVSPVVEKLNPFKKQGTTQTNTFSVNYEETKLNLSDITTSGRRSLFKTTKQNSDKFVVSYSETNSQQLRKKTLSQETDDSSFNITKKNPFKLPLQKSFRDVFNVEFEESTYDNELDENFDIMSVFKRNNKNDNFDVTYNPTTQFKNTLTVEDVRNSVNTSNVQNITEESNKKVLEAQTNIGNELQEITRQEKMEAQKFLKPDMAVAEITNLDIHSPLEKNSNQNLDTDGYMDESSFNDDNLKCWMSDHTDDEVCLPSVAPVTNNILSVSTKISTSNASIGNNSSQNKLNQKSLSTAELNVSRNNELINSTSVRTSSTKNILYGNTTLQNNRNSSVHNTSIQNKNSPLSWEQQFQQIVANANRVIVEEVETQKTKKIIQKPQKLVNEKGNPSGTTAQVKSAPTRVRKPMRFVTKSLYQYISHKLQPKYGLDTIIKTEELILSICEAVKLVLRRKHHQKKLIQDLKKEMAKAGIVETTIDFYEFVIKFLPHAFRIKVIPCLQPITNTIYPPKEASNPFDNIL</sequence>
<dbReference type="Proteomes" id="UP001372834">
    <property type="component" value="Unassembled WGS sequence"/>
</dbReference>
<proteinExistence type="predicted"/>
<gene>
    <name evidence="1" type="ORF">RUM43_002313</name>
</gene>
<dbReference type="AlphaFoldDB" id="A0AAN8PCH5"/>
<organism evidence="1 2">
    <name type="scientific">Polyplax serrata</name>
    <name type="common">Common mouse louse</name>
    <dbReference type="NCBI Taxonomy" id="468196"/>
    <lineage>
        <taxon>Eukaryota</taxon>
        <taxon>Metazoa</taxon>
        <taxon>Ecdysozoa</taxon>
        <taxon>Arthropoda</taxon>
        <taxon>Hexapoda</taxon>
        <taxon>Insecta</taxon>
        <taxon>Pterygota</taxon>
        <taxon>Neoptera</taxon>
        <taxon>Paraneoptera</taxon>
        <taxon>Psocodea</taxon>
        <taxon>Troctomorpha</taxon>
        <taxon>Phthiraptera</taxon>
        <taxon>Anoplura</taxon>
        <taxon>Polyplacidae</taxon>
        <taxon>Polyplax</taxon>
    </lineage>
</organism>
<comment type="caution">
    <text evidence="1">The sequence shown here is derived from an EMBL/GenBank/DDBJ whole genome shotgun (WGS) entry which is preliminary data.</text>
</comment>
<evidence type="ECO:0000313" key="1">
    <source>
        <dbReference type="EMBL" id="KAK6628498.1"/>
    </source>
</evidence>
<dbReference type="EMBL" id="JAWJWE010000036">
    <property type="protein sequence ID" value="KAK6628498.1"/>
    <property type="molecule type" value="Genomic_DNA"/>
</dbReference>
<name>A0AAN8PCH5_POLSC</name>
<accession>A0AAN8PCH5</accession>
<evidence type="ECO:0000313" key="2">
    <source>
        <dbReference type="Proteomes" id="UP001372834"/>
    </source>
</evidence>